<evidence type="ECO:0000313" key="1">
    <source>
        <dbReference type="EMBL" id="VAW84519.1"/>
    </source>
</evidence>
<proteinExistence type="predicted"/>
<accession>A0A3B0ZE31</accession>
<protein>
    <submittedName>
        <fullName evidence="1">Uncharacterized protein</fullName>
    </submittedName>
</protein>
<reference evidence="1" key="1">
    <citation type="submission" date="2018-06" db="EMBL/GenBank/DDBJ databases">
        <authorList>
            <person name="Zhirakovskaya E."/>
        </authorList>
    </citation>
    <scope>NUCLEOTIDE SEQUENCE</scope>
</reference>
<dbReference type="AlphaFoldDB" id="A0A3B0ZE31"/>
<dbReference type="EMBL" id="UOFQ01000003">
    <property type="protein sequence ID" value="VAW84519.1"/>
    <property type="molecule type" value="Genomic_DNA"/>
</dbReference>
<sequence>MKDHSANSRIIDGTDQWQREPLPFQPGYFNADEMSFEMLLSMASEYAENFNYYNVVNQKDGSWGSLFNANEVVIMVLIATHDLPRLTLEFSRLESSNIVASAEYVVQVASMLDYWLQRLASASTESAVVVRRHIHDMASMNLLDGLHTAADIIYRSEGGLERLEVVNISGLSPVWNIQRDGESFSFSQARELDLNDYLAVKAQLESTLLKMVEAVRYLKTVVVGALEQSLKGQGHEPAIGLYMVFLHLYKTAQKRLNHFTARHLEFYYRDCLQTAARKRKTESLFLKFEPAPGAKPFIVGSELAFTSEKNSSATNLLYHLKDPLLVRRAHVCSLKTLYLQRNRLMSPECEMGHVTRMKLYERTLSQQKETEIEAGTAAMPFFGDVKSGVQLAGTTDAITGFSIASPIMALKEGRREIELTIDFMVPDNITIDHEFSDKRIIDSIGSFKSWFGKIFSYYLLMGAAFLNEARRTRMGELIAQYDEDGACEKLLESDWEALFYRLLKRPFTISLSAENGWLTVNDYLISPAIEDDNGSNSGLKVTLSLDHSVAAVIPYNSDIHGGNRVCELPMINVLIDPEASFFSYSLLNSLAVSSVEIDVAVTGVKDVVISNHLGRLDPTKPFSPFGPLPTRHSYLVVGSREAAGKQVVGMELALEWGDLPMDSGGFPTYYQGYDSVPLNSGFEAEITVLQNGNWMPSKAETQYRVGLFQSGKGGVVYDRKMVAVGAVGYFKPLDSAEIDEHFEYRSGARNGFVRLQMSSPDSAFGHAEYPHLLTRVLTENSRRKKPIAVPNPPYTPLIKQILLNYKAHSIIRMGVDFPLNKPSMDERFFHVHPFGVKQEYPTANKNRVQLFPHYEDDGNLFIGIEAAELNGTLNLYFDLDEESTSPSLSSRSLMCWYCLTKNGWRLLERNRLLSDSTEGFLMSGVVTVDLPAGMVSDSLLMPTGQYWLKVATSGALESFAGLSAIVTNVAQLECAVKIVESNEVMKAFDNDTVWRSVAKVAGLAELNNIGHPSGGRAAEDERHYRKRVSERLRHKGRASTSWDYERLVLERFPAIYKVKCFPNTVCHDDAPHPGNILVVVVPEIKQTSHSTCERGMVNSAELVRIRTFLQKLVSPFVTVEVRNPAYERIQVRCTVKFAGDINAGGLYINKLNQAVSDYICPWCDTGYQAQFGWIIRADDIESYIRELDYVDFVTNFSMLHITDKVNEKHTLKDTAKLDNRHDAMIEPRYPWSLAVPMRRHFIETTTSIEPVDAKPTGVNELEIGSTFIIGRN</sequence>
<name>A0A3B0ZE31_9ZZZZ</name>
<gene>
    <name evidence="1" type="ORF">MNBD_GAMMA17-2218</name>
</gene>
<organism evidence="1">
    <name type="scientific">hydrothermal vent metagenome</name>
    <dbReference type="NCBI Taxonomy" id="652676"/>
    <lineage>
        <taxon>unclassified sequences</taxon>
        <taxon>metagenomes</taxon>
        <taxon>ecological metagenomes</taxon>
    </lineage>
</organism>